<gene>
    <name evidence="1" type="ORF">JKL49_19745</name>
</gene>
<protein>
    <submittedName>
        <fullName evidence="1">Uncharacterized protein</fullName>
    </submittedName>
</protein>
<organism evidence="1">
    <name type="scientific">Phenylobacterium glaciei</name>
    <dbReference type="NCBI Taxonomy" id="2803784"/>
    <lineage>
        <taxon>Bacteria</taxon>
        <taxon>Pseudomonadati</taxon>
        <taxon>Pseudomonadota</taxon>
        <taxon>Alphaproteobacteria</taxon>
        <taxon>Caulobacterales</taxon>
        <taxon>Caulobacteraceae</taxon>
        <taxon>Phenylobacterium</taxon>
    </lineage>
</organism>
<evidence type="ECO:0000313" key="1">
    <source>
        <dbReference type="EMBL" id="QQZ49296.1"/>
    </source>
</evidence>
<proteinExistence type="predicted"/>
<dbReference type="EMBL" id="CP068570">
    <property type="protein sequence ID" value="QQZ49296.1"/>
    <property type="molecule type" value="Genomic_DNA"/>
</dbReference>
<reference evidence="1" key="1">
    <citation type="submission" date="2021-01" db="EMBL/GenBank/DDBJ databases">
        <title>Genome sequence of Phenylobacterium sp. 20VBR1 isolated from a valley glaceir, Ny-Alesund, Svalbard.</title>
        <authorList>
            <person name="Thomas F.A."/>
            <person name="Krishnan K.P."/>
            <person name="Sinha R.K."/>
        </authorList>
    </citation>
    <scope>NUCLEOTIDE SEQUENCE</scope>
    <source>
        <strain evidence="1">20VBR1</strain>
    </source>
</reference>
<dbReference type="AlphaFoldDB" id="A0A974P166"/>
<accession>A0A974P166</accession>
<name>A0A974P166_9CAUL</name>
<sequence>MQFSPRPDAMAMTGDEIAVTLAAAVLEKIVELLHAGEAMRGWWRRRSPPRSPMP</sequence>